<reference evidence="1" key="2">
    <citation type="submission" date="2023-07" db="EMBL/GenBank/DDBJ databases">
        <authorList>
            <consortium name="Lawrence Berkeley National Laboratory"/>
            <person name="Haridas S."/>
            <person name="Hensen N."/>
            <person name="Bonometti L."/>
            <person name="Westerberg I."/>
            <person name="Brannstrom I.O."/>
            <person name="Guillou S."/>
            <person name="Cros-Aarteil S."/>
            <person name="Calhoun S."/>
            <person name="Kuo A."/>
            <person name="Mondo S."/>
            <person name="Pangilinan J."/>
            <person name="Riley R."/>
            <person name="LaButti K."/>
            <person name="Andreopoulos B."/>
            <person name="Lipzen A."/>
            <person name="Chen C."/>
            <person name="Yanf M."/>
            <person name="Daum C."/>
            <person name="Ng V."/>
            <person name="Clum A."/>
            <person name="Steindorff A."/>
            <person name="Ohm R."/>
            <person name="Martin F."/>
            <person name="Silar P."/>
            <person name="Natvig D."/>
            <person name="Lalanne C."/>
            <person name="Gautier V."/>
            <person name="Ament-velasquez S.L."/>
            <person name="Kruys A."/>
            <person name="Hutchinson M.I."/>
            <person name="Powell A.J."/>
            <person name="Barry K."/>
            <person name="Miller A.N."/>
            <person name="Grigoriev I.V."/>
            <person name="Debuchy R."/>
            <person name="Gladieux P."/>
            <person name="Thoren M.H."/>
            <person name="Johannesson H."/>
        </authorList>
    </citation>
    <scope>NUCLEOTIDE SEQUENCE</scope>
    <source>
        <strain evidence="1">FGSC 1904</strain>
    </source>
</reference>
<dbReference type="AlphaFoldDB" id="A0AAE0PAA8"/>
<sequence length="71" mass="8208">MKAGWRRWRGFYLGPFVQFASEFSWTLCTSPTPHPLTVLQPQSFVFHPCHPTYNISLSPRCSQDQSKHRGA</sequence>
<protein>
    <submittedName>
        <fullName evidence="1">Uncharacterized protein</fullName>
    </submittedName>
</protein>
<proteinExistence type="predicted"/>
<evidence type="ECO:0000313" key="1">
    <source>
        <dbReference type="EMBL" id="KAK3396153.1"/>
    </source>
</evidence>
<dbReference type="Proteomes" id="UP001281003">
    <property type="component" value="Unassembled WGS sequence"/>
</dbReference>
<comment type="caution">
    <text evidence="1">The sequence shown here is derived from an EMBL/GenBank/DDBJ whole genome shotgun (WGS) entry which is preliminary data.</text>
</comment>
<dbReference type="EMBL" id="JAUTDP010000009">
    <property type="protein sequence ID" value="KAK3396153.1"/>
    <property type="molecule type" value="Genomic_DNA"/>
</dbReference>
<reference evidence="1" key="1">
    <citation type="journal article" date="2023" name="Mol. Phylogenet. Evol.">
        <title>Genome-scale phylogeny and comparative genomics of the fungal order Sordariales.</title>
        <authorList>
            <person name="Hensen N."/>
            <person name="Bonometti L."/>
            <person name="Westerberg I."/>
            <person name="Brannstrom I.O."/>
            <person name="Guillou S."/>
            <person name="Cros-Aarteil S."/>
            <person name="Calhoun S."/>
            <person name="Haridas S."/>
            <person name="Kuo A."/>
            <person name="Mondo S."/>
            <person name="Pangilinan J."/>
            <person name="Riley R."/>
            <person name="LaButti K."/>
            <person name="Andreopoulos B."/>
            <person name="Lipzen A."/>
            <person name="Chen C."/>
            <person name="Yan M."/>
            <person name="Daum C."/>
            <person name="Ng V."/>
            <person name="Clum A."/>
            <person name="Steindorff A."/>
            <person name="Ohm R.A."/>
            <person name="Martin F."/>
            <person name="Silar P."/>
            <person name="Natvig D.O."/>
            <person name="Lalanne C."/>
            <person name="Gautier V."/>
            <person name="Ament-Velasquez S.L."/>
            <person name="Kruys A."/>
            <person name="Hutchinson M.I."/>
            <person name="Powell A.J."/>
            <person name="Barry K."/>
            <person name="Miller A.N."/>
            <person name="Grigoriev I.V."/>
            <person name="Debuchy R."/>
            <person name="Gladieux P."/>
            <person name="Hiltunen Thoren M."/>
            <person name="Johannesson H."/>
        </authorList>
    </citation>
    <scope>NUCLEOTIDE SEQUENCE</scope>
    <source>
        <strain evidence="1">FGSC 1904</strain>
    </source>
</reference>
<accession>A0AAE0PAA8</accession>
<name>A0AAE0PAA8_SORBR</name>
<keyword evidence="2" id="KW-1185">Reference proteome</keyword>
<gene>
    <name evidence="1" type="ORF">B0T20DRAFT_416839</name>
</gene>
<organism evidence="1 2">
    <name type="scientific">Sordaria brevicollis</name>
    <dbReference type="NCBI Taxonomy" id="83679"/>
    <lineage>
        <taxon>Eukaryota</taxon>
        <taxon>Fungi</taxon>
        <taxon>Dikarya</taxon>
        <taxon>Ascomycota</taxon>
        <taxon>Pezizomycotina</taxon>
        <taxon>Sordariomycetes</taxon>
        <taxon>Sordariomycetidae</taxon>
        <taxon>Sordariales</taxon>
        <taxon>Sordariaceae</taxon>
        <taxon>Sordaria</taxon>
    </lineage>
</organism>
<evidence type="ECO:0000313" key="2">
    <source>
        <dbReference type="Proteomes" id="UP001281003"/>
    </source>
</evidence>